<dbReference type="Gene3D" id="3.30.460.10">
    <property type="entry name" value="Beta Polymerase, domain 2"/>
    <property type="match status" value="1"/>
</dbReference>
<comment type="cofactor">
    <cofactor evidence="1">
        <name>Mg(2+)</name>
        <dbReference type="ChEBI" id="CHEBI:18420"/>
    </cofactor>
</comment>
<evidence type="ECO:0000256" key="3">
    <source>
        <dbReference type="ARBA" id="ARBA00022555"/>
    </source>
</evidence>
<evidence type="ECO:0000256" key="4">
    <source>
        <dbReference type="ARBA" id="ARBA00022679"/>
    </source>
</evidence>
<dbReference type="InterPro" id="IPR003156">
    <property type="entry name" value="DHHA1_dom"/>
</dbReference>
<keyword evidence="6" id="KW-0548">Nucleotidyltransferase</keyword>
<dbReference type="GO" id="GO:0000049">
    <property type="term" value="F:tRNA binding"/>
    <property type="evidence" value="ECO:0007669"/>
    <property type="project" value="UniProtKB-KW"/>
</dbReference>
<evidence type="ECO:0000256" key="8">
    <source>
        <dbReference type="ARBA" id="ARBA00022741"/>
    </source>
</evidence>
<keyword evidence="9" id="KW-0460">Magnesium</keyword>
<dbReference type="Proteomes" id="UP000245125">
    <property type="component" value="Unassembled WGS sequence"/>
</dbReference>
<dbReference type="SUPFAM" id="SSF81891">
    <property type="entry name" value="Poly A polymerase C-terminal region-like"/>
    <property type="match status" value="1"/>
</dbReference>
<dbReference type="InterPro" id="IPR002646">
    <property type="entry name" value="PolA_pol_head_dom"/>
</dbReference>
<dbReference type="SUPFAM" id="SSF81301">
    <property type="entry name" value="Nucleotidyltransferase"/>
    <property type="match status" value="1"/>
</dbReference>
<evidence type="ECO:0000256" key="9">
    <source>
        <dbReference type="ARBA" id="ARBA00022842"/>
    </source>
</evidence>
<dbReference type="SUPFAM" id="SSF64182">
    <property type="entry name" value="DHH phosphoesterases"/>
    <property type="match status" value="1"/>
</dbReference>
<keyword evidence="3" id="KW-0820">tRNA-binding</keyword>
<keyword evidence="15" id="KW-1185">Reference proteome</keyword>
<dbReference type="SUPFAM" id="SSF54631">
    <property type="entry name" value="CBS-domain pair"/>
    <property type="match status" value="1"/>
</dbReference>
<keyword evidence="10 12" id="KW-0694">RNA-binding</keyword>
<keyword evidence="5" id="KW-0819">tRNA processing</keyword>
<dbReference type="Pfam" id="PF02272">
    <property type="entry name" value="DHHA1"/>
    <property type="match status" value="1"/>
</dbReference>
<reference evidence="15" key="1">
    <citation type="submission" date="2018-03" db="EMBL/GenBank/DDBJ databases">
        <authorList>
            <person name="Zecchin S."/>
        </authorList>
    </citation>
    <scope>NUCLEOTIDE SEQUENCE [LARGE SCALE GENOMIC DNA]</scope>
</reference>
<dbReference type="Pfam" id="PF01368">
    <property type="entry name" value="DHH"/>
    <property type="match status" value="1"/>
</dbReference>
<dbReference type="AlphaFoldDB" id="A0A2U3QDQ5"/>
<keyword evidence="7" id="KW-0479">Metal-binding</keyword>
<dbReference type="InterPro" id="IPR032828">
    <property type="entry name" value="PolyA_RNA-bd"/>
</dbReference>
<dbReference type="InterPro" id="IPR046342">
    <property type="entry name" value="CBS_dom_sf"/>
</dbReference>
<evidence type="ECO:0000256" key="2">
    <source>
        <dbReference type="ARBA" id="ARBA00007265"/>
    </source>
</evidence>
<dbReference type="Gene3D" id="3.10.310.30">
    <property type="match status" value="1"/>
</dbReference>
<dbReference type="PANTHER" id="PTHR47788">
    <property type="entry name" value="POLYA POLYMERASE"/>
    <property type="match status" value="1"/>
</dbReference>
<dbReference type="Pfam" id="PF12627">
    <property type="entry name" value="PolyA_pol_RNAbd"/>
    <property type="match status" value="1"/>
</dbReference>
<dbReference type="CDD" id="cd05398">
    <property type="entry name" value="NT_ClassII-CCAase"/>
    <property type="match status" value="1"/>
</dbReference>
<evidence type="ECO:0000256" key="7">
    <source>
        <dbReference type="ARBA" id="ARBA00022723"/>
    </source>
</evidence>
<name>A0A2U3QDQ5_9BACT</name>
<dbReference type="InterPro" id="IPR001667">
    <property type="entry name" value="DDH_dom"/>
</dbReference>
<evidence type="ECO:0000256" key="12">
    <source>
        <dbReference type="RuleBase" id="RU003953"/>
    </source>
</evidence>
<dbReference type="PANTHER" id="PTHR47788:SF1">
    <property type="entry name" value="A-ADDING TRNA NUCLEOTIDYLTRANSFERASE"/>
    <property type="match status" value="1"/>
</dbReference>
<dbReference type="Pfam" id="PF01743">
    <property type="entry name" value="PolyA_pol"/>
    <property type="match status" value="1"/>
</dbReference>
<evidence type="ECO:0000259" key="13">
    <source>
        <dbReference type="PROSITE" id="PS51371"/>
    </source>
</evidence>
<dbReference type="InterPro" id="IPR038763">
    <property type="entry name" value="DHH_sf"/>
</dbReference>
<dbReference type="Gene3D" id="3.10.580.10">
    <property type="entry name" value="CBS-domain"/>
    <property type="match status" value="2"/>
</dbReference>
<dbReference type="GO" id="GO:0008033">
    <property type="term" value="P:tRNA processing"/>
    <property type="evidence" value="ECO:0007669"/>
    <property type="project" value="UniProtKB-KW"/>
</dbReference>
<protein>
    <submittedName>
        <fullName evidence="14">PolyA polymerase family protein</fullName>
    </submittedName>
</protein>
<evidence type="ECO:0000313" key="15">
    <source>
        <dbReference type="Proteomes" id="UP000245125"/>
    </source>
</evidence>
<dbReference type="InterPro" id="IPR000644">
    <property type="entry name" value="CBS_dom"/>
</dbReference>
<keyword evidence="4 12" id="KW-0808">Transferase</keyword>
<evidence type="ECO:0000256" key="1">
    <source>
        <dbReference type="ARBA" id="ARBA00001946"/>
    </source>
</evidence>
<dbReference type="Gene3D" id="1.10.3090.10">
    <property type="entry name" value="cca-adding enzyme, domain 2"/>
    <property type="match status" value="1"/>
</dbReference>
<evidence type="ECO:0000256" key="6">
    <source>
        <dbReference type="ARBA" id="ARBA00022695"/>
    </source>
</evidence>
<dbReference type="SMART" id="SM00116">
    <property type="entry name" value="CBS"/>
    <property type="match status" value="2"/>
</dbReference>
<keyword evidence="11" id="KW-0129">CBS domain</keyword>
<comment type="similarity">
    <text evidence="2 12">Belongs to the tRNA nucleotidyltransferase/poly(A) polymerase family.</text>
</comment>
<dbReference type="Gene3D" id="3.90.1640.10">
    <property type="entry name" value="inorganic pyrophosphatase (n-terminal core)"/>
    <property type="match status" value="1"/>
</dbReference>
<organism evidence="14 15">
    <name type="scientific">Candidatus Sulfobium mesophilum</name>
    <dbReference type="NCBI Taxonomy" id="2016548"/>
    <lineage>
        <taxon>Bacteria</taxon>
        <taxon>Pseudomonadati</taxon>
        <taxon>Nitrospirota</taxon>
        <taxon>Nitrospiria</taxon>
        <taxon>Nitrospirales</taxon>
        <taxon>Nitrospiraceae</taxon>
        <taxon>Candidatus Sulfobium</taxon>
    </lineage>
</organism>
<keyword evidence="8" id="KW-0547">Nucleotide-binding</keyword>
<evidence type="ECO:0000313" key="14">
    <source>
        <dbReference type="EMBL" id="SPP99557.1"/>
    </source>
</evidence>
<accession>A0A2U3QDQ5</accession>
<dbReference type="InterPro" id="IPR052390">
    <property type="entry name" value="tRNA_nt/polyA_polymerase"/>
</dbReference>
<evidence type="ECO:0000256" key="10">
    <source>
        <dbReference type="ARBA" id="ARBA00022884"/>
    </source>
</evidence>
<dbReference type="GO" id="GO:0000166">
    <property type="term" value="F:nucleotide binding"/>
    <property type="evidence" value="ECO:0007669"/>
    <property type="project" value="UniProtKB-KW"/>
</dbReference>
<dbReference type="OrthoDB" id="9805698at2"/>
<dbReference type="Pfam" id="PF00571">
    <property type="entry name" value="CBS"/>
    <property type="match status" value="2"/>
</dbReference>
<evidence type="ECO:0000256" key="5">
    <source>
        <dbReference type="ARBA" id="ARBA00022694"/>
    </source>
</evidence>
<dbReference type="PROSITE" id="PS51371">
    <property type="entry name" value="CBS"/>
    <property type="match status" value="2"/>
</dbReference>
<proteinExistence type="inferred from homology"/>
<dbReference type="GO" id="GO:0016779">
    <property type="term" value="F:nucleotidyltransferase activity"/>
    <property type="evidence" value="ECO:0007669"/>
    <property type="project" value="UniProtKB-KW"/>
</dbReference>
<dbReference type="GO" id="GO:0046872">
    <property type="term" value="F:metal ion binding"/>
    <property type="evidence" value="ECO:0007669"/>
    <property type="project" value="UniProtKB-KW"/>
</dbReference>
<gene>
    <name evidence="14" type="ORF">NBG4_10091</name>
</gene>
<dbReference type="InterPro" id="IPR043519">
    <property type="entry name" value="NT_sf"/>
</dbReference>
<feature type="domain" description="CBS" evidence="13">
    <location>
        <begin position="313"/>
        <end position="368"/>
    </location>
</feature>
<evidence type="ECO:0000256" key="11">
    <source>
        <dbReference type="PROSITE-ProRule" id="PRU00703"/>
    </source>
</evidence>
<dbReference type="EMBL" id="OUUY01000001">
    <property type="protein sequence ID" value="SPP99557.1"/>
    <property type="molecule type" value="Genomic_DNA"/>
</dbReference>
<sequence length="869" mass="98385">MKLITSHINADFDALASMMAAKRIYPDAEMVFPGSQERKVRDFIEVFHPADFRRLRDIDFSTVTQLIIVDAKHADRLGPLSTLLSQKGIKIHIYDHHPFEENDIRRDQEMIEEVGATATLFTELLRDRKLHPTPMEATILTLGIYEETGSLLFPSTTTRDLLAVAYLLKRGANLNIVSSYIKMDLNRQELDLLNELLASSAEVVLRGLRVMIAKASRDSYVGDAAHLAHKIMEMEDVDAVVILLEMQGKILLVARSRARELDVAELMKEFGGGGHPTAASATIKEASLEMAADKLKILLDKHIKHGKVAVDVMTSPVITTQWDSAIKEAADTMTRYGVNVLPIIRDEKYVGLISREIVEKALFHGFKRNKCIEFSTSDAATVGKDTPVRDIEAIMIEQNQRFMPVIEEGNIIGAITRTDLLRVIYEDFLRKRRLDKEGTHERSPTGRNLSTLLRDRFPDEVHRILVLAGNVADDMGANAYLVGGSVRDLLLGHANLDIDIVIEGDGIRFAKELGEKLKAQVRSHHRFGTANITLDKLKLDVATARTEYYESPAALPKVEMSSIKKDLYRRDFTINTLAIKLNARSFGLLIDFFGGQRDLREKTIRVLHNLSYVEDPTRAFRAVRFAERFGFKLSRHSENLIKSAIQMNLFERLSGSRLFDELLIAFSETNPVKTLKRLSDYGLLKIIHKNLVLDEKLESTLSSMYETLAWHTLLFLDEKVDKGVLYLIALLSNLDDEQRAEALHRLAPPGATREIIQQSIAESAEILGKLPLNDPVGIYHLLSPKRVELILFSMAITKDNRKKKEISQFLVELRKTKPFLTGRDLKKLGLPEGPLYSRIFRELLDKRLRGTMRTAEDEKKYVTDHYMKG</sequence>
<feature type="domain" description="CBS" evidence="13">
    <location>
        <begin position="374"/>
        <end position="432"/>
    </location>
</feature>